<dbReference type="InterPro" id="IPR010987">
    <property type="entry name" value="Glutathione-S-Trfase_C-like"/>
</dbReference>
<evidence type="ECO:0000313" key="6">
    <source>
        <dbReference type="Proteomes" id="UP001497623"/>
    </source>
</evidence>
<dbReference type="FunFam" id="3.40.30.10:FF:000034">
    <property type="entry name" value="glutathione S-transferase 1"/>
    <property type="match status" value="1"/>
</dbReference>
<evidence type="ECO:0000259" key="4">
    <source>
        <dbReference type="PROSITE" id="PS50405"/>
    </source>
</evidence>
<dbReference type="Pfam" id="PF00043">
    <property type="entry name" value="GST_C"/>
    <property type="match status" value="1"/>
</dbReference>
<dbReference type="InterPro" id="IPR036282">
    <property type="entry name" value="Glutathione-S-Trfase_C_sf"/>
</dbReference>
<dbReference type="PANTHER" id="PTHR43969">
    <property type="entry name" value="GLUTATHIONE S TRANSFERASE D10, ISOFORM A-RELATED"/>
    <property type="match status" value="1"/>
</dbReference>
<gene>
    <name evidence="5" type="ORF">MNOR_LOCUS30763</name>
</gene>
<dbReference type="FunFam" id="1.20.1050.10:FF:000007">
    <property type="entry name" value="Glutathione S-transferase 1-1"/>
    <property type="match status" value="1"/>
</dbReference>
<dbReference type="AlphaFoldDB" id="A0AAV2S1W3"/>
<dbReference type="SFLD" id="SFLDG00358">
    <property type="entry name" value="Main_(cytGST)"/>
    <property type="match status" value="1"/>
</dbReference>
<organism evidence="5 6">
    <name type="scientific">Meganyctiphanes norvegica</name>
    <name type="common">Northern krill</name>
    <name type="synonym">Thysanopoda norvegica</name>
    <dbReference type="NCBI Taxonomy" id="48144"/>
    <lineage>
        <taxon>Eukaryota</taxon>
        <taxon>Metazoa</taxon>
        <taxon>Ecdysozoa</taxon>
        <taxon>Arthropoda</taxon>
        <taxon>Crustacea</taxon>
        <taxon>Multicrustacea</taxon>
        <taxon>Malacostraca</taxon>
        <taxon>Eumalacostraca</taxon>
        <taxon>Eucarida</taxon>
        <taxon>Euphausiacea</taxon>
        <taxon>Euphausiidae</taxon>
        <taxon>Meganyctiphanes</taxon>
    </lineage>
</organism>
<name>A0AAV2S1W3_MEGNR</name>
<keyword evidence="6" id="KW-1185">Reference proteome</keyword>
<evidence type="ECO:0000256" key="2">
    <source>
        <dbReference type="RuleBase" id="RU003494"/>
    </source>
</evidence>
<dbReference type="InterPro" id="IPR004045">
    <property type="entry name" value="Glutathione_S-Trfase_N"/>
</dbReference>
<protein>
    <submittedName>
        <fullName evidence="5">Uncharacterized protein</fullName>
    </submittedName>
</protein>
<dbReference type="PROSITE" id="PS50404">
    <property type="entry name" value="GST_NTER"/>
    <property type="match status" value="1"/>
</dbReference>
<dbReference type="Proteomes" id="UP001497623">
    <property type="component" value="Unassembled WGS sequence"/>
</dbReference>
<dbReference type="InterPro" id="IPR036249">
    <property type="entry name" value="Thioredoxin-like_sf"/>
</dbReference>
<dbReference type="PANTHER" id="PTHR43969:SF9">
    <property type="entry name" value="GLUTATHIONE S TRANSFERASE D10, ISOFORM A-RELATED"/>
    <property type="match status" value="1"/>
</dbReference>
<dbReference type="Gene3D" id="1.20.1050.10">
    <property type="match status" value="1"/>
</dbReference>
<dbReference type="SFLD" id="SFLDS00019">
    <property type="entry name" value="Glutathione_Transferase_(cytos"/>
    <property type="match status" value="1"/>
</dbReference>
<dbReference type="SFLD" id="SFLDG01153">
    <property type="entry name" value="Main.4:_Theta-like"/>
    <property type="match status" value="1"/>
</dbReference>
<comment type="similarity">
    <text evidence="2">Belongs to the GST superfamily.</text>
</comment>
<reference evidence="5 6" key="1">
    <citation type="submission" date="2024-05" db="EMBL/GenBank/DDBJ databases">
        <authorList>
            <person name="Wallberg A."/>
        </authorList>
    </citation>
    <scope>NUCLEOTIDE SEQUENCE [LARGE SCALE GENOMIC DNA]</scope>
</reference>
<evidence type="ECO:0000256" key="1">
    <source>
        <dbReference type="ARBA" id="ARBA00011738"/>
    </source>
</evidence>
<dbReference type="PROSITE" id="PS50405">
    <property type="entry name" value="GST_CTER"/>
    <property type="match status" value="1"/>
</dbReference>
<dbReference type="CDD" id="cd03045">
    <property type="entry name" value="GST_N_Delta_Epsilon"/>
    <property type="match status" value="1"/>
</dbReference>
<dbReference type="Gene3D" id="3.40.30.10">
    <property type="entry name" value="Glutaredoxin"/>
    <property type="match status" value="1"/>
</dbReference>
<comment type="caution">
    <text evidence="5">The sequence shown here is derived from an EMBL/GenBank/DDBJ whole genome shotgun (WGS) entry which is preliminary data.</text>
</comment>
<dbReference type="InterPro" id="IPR040079">
    <property type="entry name" value="Glutathione_S-Trfase"/>
</dbReference>
<evidence type="ECO:0000313" key="5">
    <source>
        <dbReference type="EMBL" id="CAL4151275.1"/>
    </source>
</evidence>
<proteinExistence type="inferred from homology"/>
<comment type="subunit">
    <text evidence="1">Homodimer.</text>
</comment>
<dbReference type="SUPFAM" id="SSF52833">
    <property type="entry name" value="Thioredoxin-like"/>
    <property type="match status" value="1"/>
</dbReference>
<sequence length="217" mass="24524">MSVPVDLYYTDISAPCRAVLLTAESIGLKFNKKVINLSAGEQHKPEFLALNPQHCVPTMVDGDLILWESRPICSYLASQYGNDDSLYPKDPKKRAEVDRFLYFDMGTFYHRWGKFMYPPAFKGQQPDHSLLEPVREACGWLDSWLEGKDYVTGSNVTVADFSLIASLTTMTEMGFNIDQWKNLSVWAKLCKDLPGYHEANHVGAAKFGAFVKSKLQL</sequence>
<dbReference type="InterPro" id="IPR004046">
    <property type="entry name" value="GST_C"/>
</dbReference>
<dbReference type="SUPFAM" id="SSF47616">
    <property type="entry name" value="GST C-terminal domain-like"/>
    <property type="match status" value="1"/>
</dbReference>
<dbReference type="GO" id="GO:0006749">
    <property type="term" value="P:glutathione metabolic process"/>
    <property type="evidence" value="ECO:0007669"/>
    <property type="project" value="TreeGrafter"/>
</dbReference>
<dbReference type="EMBL" id="CAXKWB010038266">
    <property type="protein sequence ID" value="CAL4151275.1"/>
    <property type="molecule type" value="Genomic_DNA"/>
</dbReference>
<accession>A0AAV2S1W3</accession>
<dbReference type="GO" id="GO:0004364">
    <property type="term" value="F:glutathione transferase activity"/>
    <property type="evidence" value="ECO:0007669"/>
    <property type="project" value="TreeGrafter"/>
</dbReference>
<feature type="domain" description="GST C-terminal" evidence="4">
    <location>
        <begin position="90"/>
        <end position="215"/>
    </location>
</feature>
<dbReference type="CDD" id="cd03177">
    <property type="entry name" value="GST_C_Delta_Epsilon"/>
    <property type="match status" value="1"/>
</dbReference>
<evidence type="ECO:0000259" key="3">
    <source>
        <dbReference type="PROSITE" id="PS50404"/>
    </source>
</evidence>
<feature type="domain" description="GST N-terminal" evidence="3">
    <location>
        <begin position="3"/>
        <end position="84"/>
    </location>
</feature>
<dbReference type="Pfam" id="PF02798">
    <property type="entry name" value="GST_N"/>
    <property type="match status" value="1"/>
</dbReference>